<dbReference type="STRING" id="640205.SAMN05216381_0545"/>
<evidence type="ECO:0000256" key="4">
    <source>
        <dbReference type="ARBA" id="ARBA00023163"/>
    </source>
</evidence>
<dbReference type="Pfam" id="PF03466">
    <property type="entry name" value="LysR_substrate"/>
    <property type="match status" value="1"/>
</dbReference>
<keyword evidence="3 6" id="KW-0238">DNA-binding</keyword>
<dbReference type="SUPFAM" id="SSF53850">
    <property type="entry name" value="Periplasmic binding protein-like II"/>
    <property type="match status" value="1"/>
</dbReference>
<dbReference type="PROSITE" id="PS50931">
    <property type="entry name" value="HTH_LYSR"/>
    <property type="match status" value="1"/>
</dbReference>
<feature type="domain" description="HTH lysR-type" evidence="5">
    <location>
        <begin position="26"/>
        <end position="81"/>
    </location>
</feature>
<dbReference type="AlphaFoldDB" id="A0A1G7H994"/>
<protein>
    <submittedName>
        <fullName evidence="6">DNA-binding transcriptional regulator, LysR family</fullName>
    </submittedName>
</protein>
<proteinExistence type="inferred from homology"/>
<dbReference type="PANTHER" id="PTHR30537:SF3">
    <property type="entry name" value="TRANSCRIPTIONAL REGULATORY PROTEIN"/>
    <property type="match status" value="1"/>
</dbReference>
<name>A0A1G7H994_9GAMM</name>
<dbReference type="OrthoDB" id="9786526at2"/>
<dbReference type="RefSeq" id="WP_092364317.1">
    <property type="nucleotide sequence ID" value="NZ_FNBM01000001.1"/>
</dbReference>
<dbReference type="GO" id="GO:0043565">
    <property type="term" value="F:sequence-specific DNA binding"/>
    <property type="evidence" value="ECO:0007669"/>
    <property type="project" value="TreeGrafter"/>
</dbReference>
<gene>
    <name evidence="6" type="ORF">SAMN05216381_0545</name>
</gene>
<dbReference type="PANTHER" id="PTHR30537">
    <property type="entry name" value="HTH-TYPE TRANSCRIPTIONAL REGULATOR"/>
    <property type="match status" value="1"/>
</dbReference>
<sequence>MTRRSNQTNDALLKQQPNPASQAAVLTDLYWYVQIIEAGGFSAAAEQTGVGKSSLSRRIAHLERQLKVQLLNRSARLCAMTTIGEQVYRYALDVISSLESAMRAAQESTDTPSGLLKLAVPSAMASWMLATMADFQKLHPRVQFSLTLEDGQIDLATQRLDLAFTLDAVPEMSSSIVARPLAELEMVIVGTPAVLARLGHPSTLNGIPDGALLTTGTPARPAPWKLVKGDKTISHPALIVDSSQTLLSAARAGLGLAYIARHTCSAHLAVKELLPSCQSEALRPAKLYAITPPHKGITSTARYLIDHIKASFSTALPDGVRVI</sequence>
<evidence type="ECO:0000256" key="2">
    <source>
        <dbReference type="ARBA" id="ARBA00023015"/>
    </source>
</evidence>
<dbReference type="SUPFAM" id="SSF46785">
    <property type="entry name" value="Winged helix' DNA-binding domain"/>
    <property type="match status" value="1"/>
</dbReference>
<evidence type="ECO:0000259" key="5">
    <source>
        <dbReference type="PROSITE" id="PS50931"/>
    </source>
</evidence>
<dbReference type="Gene3D" id="3.40.190.290">
    <property type="match status" value="1"/>
</dbReference>
<dbReference type="InterPro" id="IPR058163">
    <property type="entry name" value="LysR-type_TF_proteobact-type"/>
</dbReference>
<keyword evidence="4" id="KW-0804">Transcription</keyword>
<keyword evidence="2" id="KW-0805">Transcription regulation</keyword>
<dbReference type="Proteomes" id="UP000243378">
    <property type="component" value="Unassembled WGS sequence"/>
</dbReference>
<dbReference type="EMBL" id="FNBM01000001">
    <property type="protein sequence ID" value="SDE96854.1"/>
    <property type="molecule type" value="Genomic_DNA"/>
</dbReference>
<dbReference type="GO" id="GO:0003700">
    <property type="term" value="F:DNA-binding transcription factor activity"/>
    <property type="evidence" value="ECO:0007669"/>
    <property type="project" value="InterPro"/>
</dbReference>
<dbReference type="InterPro" id="IPR005119">
    <property type="entry name" value="LysR_subst-bd"/>
</dbReference>
<comment type="similarity">
    <text evidence="1">Belongs to the LysR transcriptional regulatory family.</text>
</comment>
<evidence type="ECO:0000256" key="1">
    <source>
        <dbReference type="ARBA" id="ARBA00009437"/>
    </source>
</evidence>
<evidence type="ECO:0000256" key="3">
    <source>
        <dbReference type="ARBA" id="ARBA00023125"/>
    </source>
</evidence>
<dbReference type="CDD" id="cd08422">
    <property type="entry name" value="PBP2_CrgA_like"/>
    <property type="match status" value="1"/>
</dbReference>
<reference evidence="6 7" key="1">
    <citation type="submission" date="2016-10" db="EMBL/GenBank/DDBJ databases">
        <authorList>
            <person name="de Groot N.N."/>
        </authorList>
    </citation>
    <scope>NUCLEOTIDE SEQUENCE [LARGE SCALE GENOMIC DNA]</scope>
    <source>
        <strain evidence="6 7">LMG 25475</strain>
    </source>
</reference>
<accession>A0A1G7H994</accession>
<dbReference type="InterPro" id="IPR000847">
    <property type="entry name" value="LysR_HTH_N"/>
</dbReference>
<organism evidence="6 7">
    <name type="scientific">Phytopseudomonas seleniipraecipitans</name>
    <dbReference type="NCBI Taxonomy" id="640205"/>
    <lineage>
        <taxon>Bacteria</taxon>
        <taxon>Pseudomonadati</taxon>
        <taxon>Pseudomonadota</taxon>
        <taxon>Gammaproteobacteria</taxon>
        <taxon>Pseudomonadales</taxon>
        <taxon>Pseudomonadaceae</taxon>
        <taxon>Phytopseudomonas</taxon>
    </lineage>
</organism>
<dbReference type="GO" id="GO:0006351">
    <property type="term" value="P:DNA-templated transcription"/>
    <property type="evidence" value="ECO:0007669"/>
    <property type="project" value="TreeGrafter"/>
</dbReference>
<dbReference type="InterPro" id="IPR036388">
    <property type="entry name" value="WH-like_DNA-bd_sf"/>
</dbReference>
<dbReference type="Gene3D" id="1.10.10.10">
    <property type="entry name" value="Winged helix-like DNA-binding domain superfamily/Winged helix DNA-binding domain"/>
    <property type="match status" value="1"/>
</dbReference>
<evidence type="ECO:0000313" key="7">
    <source>
        <dbReference type="Proteomes" id="UP000243378"/>
    </source>
</evidence>
<dbReference type="InterPro" id="IPR036390">
    <property type="entry name" value="WH_DNA-bd_sf"/>
</dbReference>
<evidence type="ECO:0000313" key="6">
    <source>
        <dbReference type="EMBL" id="SDE96854.1"/>
    </source>
</evidence>
<dbReference type="Pfam" id="PF00126">
    <property type="entry name" value="HTH_1"/>
    <property type="match status" value="1"/>
</dbReference>